<dbReference type="KEGG" id="tom:BWR18_14540"/>
<dbReference type="Gene3D" id="3.10.180.10">
    <property type="entry name" value="2,3-Dihydroxybiphenyl 1,2-Dioxygenase, domain 1"/>
    <property type="match status" value="1"/>
</dbReference>
<gene>
    <name evidence="2" type="ORF">BWR18_14540</name>
</gene>
<dbReference type="OrthoDB" id="9807407at2"/>
<dbReference type="InterPro" id="IPR029068">
    <property type="entry name" value="Glyas_Bleomycin-R_OHBP_Dase"/>
</dbReference>
<protein>
    <submittedName>
        <fullName evidence="2">Glyoxalase</fullName>
    </submittedName>
</protein>
<evidence type="ECO:0000313" key="2">
    <source>
        <dbReference type="EMBL" id="APX12766.1"/>
    </source>
</evidence>
<dbReference type="AlphaFoldDB" id="A0A1P8MXE3"/>
<dbReference type="RefSeq" id="WP_076629189.1">
    <property type="nucleotide sequence ID" value="NZ_CP019312.1"/>
</dbReference>
<evidence type="ECO:0000259" key="1">
    <source>
        <dbReference type="PROSITE" id="PS51819"/>
    </source>
</evidence>
<dbReference type="PANTHER" id="PTHR35006">
    <property type="entry name" value="GLYOXALASE FAMILY PROTEIN (AFU_ORTHOLOGUE AFUA_5G14830)"/>
    <property type="match status" value="1"/>
</dbReference>
<accession>A0A1P8MXE3</accession>
<evidence type="ECO:0000313" key="3">
    <source>
        <dbReference type="Proteomes" id="UP000186336"/>
    </source>
</evidence>
<dbReference type="STRING" id="299262.BWR18_14540"/>
<proteinExistence type="predicted"/>
<dbReference type="PANTHER" id="PTHR35006:SF1">
    <property type="entry name" value="BLL2941 PROTEIN"/>
    <property type="match status" value="1"/>
</dbReference>
<dbReference type="InterPro" id="IPR037523">
    <property type="entry name" value="VOC_core"/>
</dbReference>
<dbReference type="CDD" id="cd07262">
    <property type="entry name" value="VOC_like"/>
    <property type="match status" value="1"/>
</dbReference>
<feature type="domain" description="VOC" evidence="1">
    <location>
        <begin position="1"/>
        <end position="127"/>
    </location>
</feature>
<name>A0A1P8MXE3_9RHOB</name>
<dbReference type="EMBL" id="CP019312">
    <property type="protein sequence ID" value="APX12766.1"/>
    <property type="molecule type" value="Genomic_DNA"/>
</dbReference>
<dbReference type="SUPFAM" id="SSF54593">
    <property type="entry name" value="Glyoxalase/Bleomycin resistance protein/Dihydroxybiphenyl dioxygenase"/>
    <property type="match status" value="1"/>
</dbReference>
<sequence>MIGYTIVGTKDLTRAKAFYAPLFKHMGMPLCFEDAQVASWGKRDDETMPRFFVCYPFDDQPATVGNGTMTAFRLKTASDVDTLHDLAMQGGGTDEGKPGFRPEAYGDEFYVAYVRDPDGNKLAFACYDGKANP</sequence>
<dbReference type="Proteomes" id="UP000186336">
    <property type="component" value="Chromosome"/>
</dbReference>
<keyword evidence="3" id="KW-1185">Reference proteome</keyword>
<organism evidence="2 3">
    <name type="scientific">Tateyamaria omphalii</name>
    <dbReference type="NCBI Taxonomy" id="299262"/>
    <lineage>
        <taxon>Bacteria</taxon>
        <taxon>Pseudomonadati</taxon>
        <taxon>Pseudomonadota</taxon>
        <taxon>Alphaproteobacteria</taxon>
        <taxon>Rhodobacterales</taxon>
        <taxon>Roseobacteraceae</taxon>
        <taxon>Tateyamaria</taxon>
    </lineage>
</organism>
<reference evidence="2 3" key="1">
    <citation type="submission" date="2017-01" db="EMBL/GenBank/DDBJ databases">
        <title>Complete genome of Tateyamaria omphalii DOK1-4 isolated from seawater in Dokdo.</title>
        <authorList>
            <person name="Kim J.H."/>
            <person name="Chi W.-J."/>
        </authorList>
    </citation>
    <scope>NUCLEOTIDE SEQUENCE [LARGE SCALE GENOMIC DNA]</scope>
    <source>
        <strain evidence="2 3">DOK1-4</strain>
    </source>
</reference>
<dbReference type="PROSITE" id="PS51819">
    <property type="entry name" value="VOC"/>
    <property type="match status" value="1"/>
</dbReference>